<dbReference type="GO" id="GO:0050152">
    <property type="term" value="F:omega-amidase activity"/>
    <property type="evidence" value="ECO:0007669"/>
    <property type="project" value="UniProtKB-EC"/>
</dbReference>
<name>A0A671RS52_9TELE</name>
<evidence type="ECO:0000256" key="4">
    <source>
        <dbReference type="ARBA" id="ARBA00039118"/>
    </source>
</evidence>
<dbReference type="SUPFAM" id="SSF56317">
    <property type="entry name" value="Carbon-nitrogen hydrolase"/>
    <property type="match status" value="1"/>
</dbReference>
<comment type="catalytic activity">
    <reaction evidence="6">
        <text>2-oxosuccinamate + H2O = oxaloacetate + NH4(+)</text>
        <dbReference type="Rhea" id="RHEA:59412"/>
        <dbReference type="ChEBI" id="CHEBI:15377"/>
        <dbReference type="ChEBI" id="CHEBI:16452"/>
        <dbReference type="ChEBI" id="CHEBI:28938"/>
        <dbReference type="ChEBI" id="CHEBI:57735"/>
        <dbReference type="EC" id="3.5.1.3"/>
    </reaction>
    <physiologicalReaction direction="left-to-right" evidence="6">
        <dbReference type="Rhea" id="RHEA:59413"/>
    </physiologicalReaction>
</comment>
<dbReference type="EC" id="3.5.1.3" evidence="4"/>
<sequence>MSGIFKALSKFRLALAQLHVSKIKADNLGRAQKIVKEAAGQGAKVVVLPECFNSPYGPGFFAEYAEKIPGESTQVLSEAAKECGVYLVGGSIPEEDGGKLYNTCSIFGPDGKLLVKHRKIHLFDIDVPGKIRFQESETLSPGNCLSMFETPFCKVGVGICYDIRFAELAQIYAKKGCQLLVYPGAFNMTTGPAHWELLQRGRAVDNQVYVAAASPARDESASYVAWGHSSVVNPWSVLSVRLYLQYLADMRQQIPITTQRRNDLYSVNSVQEG</sequence>
<proteinExistence type="inferred from homology"/>
<reference evidence="8" key="1">
    <citation type="submission" date="2025-08" db="UniProtKB">
        <authorList>
            <consortium name="Ensembl"/>
        </authorList>
    </citation>
    <scope>IDENTIFICATION</scope>
</reference>
<evidence type="ECO:0000256" key="3">
    <source>
        <dbReference type="ARBA" id="ARBA00036637"/>
    </source>
</evidence>
<dbReference type="PANTHER" id="PTHR23088">
    <property type="entry name" value="NITRILASE-RELATED"/>
    <property type="match status" value="1"/>
</dbReference>
<comment type="similarity">
    <text evidence="1">Belongs to the carbon-nitrogen hydrolase superfamily. NIT1/NIT2 family.</text>
</comment>
<dbReference type="GO" id="GO:0006528">
    <property type="term" value="P:asparagine metabolic process"/>
    <property type="evidence" value="ECO:0007669"/>
    <property type="project" value="TreeGrafter"/>
</dbReference>
<dbReference type="FunFam" id="3.60.110.10:FF:000002">
    <property type="entry name" value="Nitrilase family member 2"/>
    <property type="match status" value="1"/>
</dbReference>
<keyword evidence="9" id="KW-1185">Reference proteome</keyword>
<accession>A0A671RS52</accession>
<feature type="domain" description="CN hydrolase" evidence="7">
    <location>
        <begin position="11"/>
        <end position="264"/>
    </location>
</feature>
<organism evidence="8 9">
    <name type="scientific">Sinocyclocheilus anshuiensis</name>
    <dbReference type="NCBI Taxonomy" id="1608454"/>
    <lineage>
        <taxon>Eukaryota</taxon>
        <taxon>Metazoa</taxon>
        <taxon>Chordata</taxon>
        <taxon>Craniata</taxon>
        <taxon>Vertebrata</taxon>
        <taxon>Euteleostomi</taxon>
        <taxon>Actinopterygii</taxon>
        <taxon>Neopterygii</taxon>
        <taxon>Teleostei</taxon>
        <taxon>Ostariophysi</taxon>
        <taxon>Cypriniformes</taxon>
        <taxon>Cyprinidae</taxon>
        <taxon>Cyprininae</taxon>
        <taxon>Sinocyclocheilus</taxon>
    </lineage>
</organism>
<evidence type="ECO:0000313" key="9">
    <source>
        <dbReference type="Proteomes" id="UP000472260"/>
    </source>
</evidence>
<dbReference type="Gene3D" id="3.60.110.10">
    <property type="entry name" value="Carbon-nitrogen hydrolase"/>
    <property type="match status" value="1"/>
</dbReference>
<dbReference type="GO" id="GO:0006541">
    <property type="term" value="P:glutamine metabolic process"/>
    <property type="evidence" value="ECO:0007669"/>
    <property type="project" value="TreeGrafter"/>
</dbReference>
<evidence type="ECO:0000256" key="5">
    <source>
        <dbReference type="ARBA" id="ARBA00041576"/>
    </source>
</evidence>
<evidence type="ECO:0000259" key="7">
    <source>
        <dbReference type="PROSITE" id="PS50263"/>
    </source>
</evidence>
<dbReference type="InterPro" id="IPR036526">
    <property type="entry name" value="C-N_Hydrolase_sf"/>
</dbReference>
<dbReference type="Pfam" id="PF00795">
    <property type="entry name" value="CN_hydrolase"/>
    <property type="match status" value="1"/>
</dbReference>
<dbReference type="PROSITE" id="PS50263">
    <property type="entry name" value="CN_HYDROLASE"/>
    <property type="match status" value="1"/>
</dbReference>
<dbReference type="GO" id="GO:0006107">
    <property type="term" value="P:oxaloacetate metabolic process"/>
    <property type="evidence" value="ECO:0007669"/>
    <property type="project" value="TreeGrafter"/>
</dbReference>
<evidence type="ECO:0000256" key="2">
    <source>
        <dbReference type="ARBA" id="ARBA00022801"/>
    </source>
</evidence>
<dbReference type="Ensembl" id="ENSSANT00000092031.1">
    <property type="protein sequence ID" value="ENSSANP00000086603.1"/>
    <property type="gene ID" value="ENSSANG00000042863.1"/>
</dbReference>
<gene>
    <name evidence="8" type="primary">LOC107685305</name>
</gene>
<dbReference type="GO" id="GO:0005739">
    <property type="term" value="C:mitochondrion"/>
    <property type="evidence" value="ECO:0007669"/>
    <property type="project" value="TreeGrafter"/>
</dbReference>
<evidence type="ECO:0000256" key="1">
    <source>
        <dbReference type="ARBA" id="ARBA00010613"/>
    </source>
</evidence>
<evidence type="ECO:0000313" key="8">
    <source>
        <dbReference type="Ensembl" id="ENSSANP00000086603.1"/>
    </source>
</evidence>
<reference evidence="8" key="2">
    <citation type="submission" date="2025-09" db="UniProtKB">
        <authorList>
            <consortium name="Ensembl"/>
        </authorList>
    </citation>
    <scope>IDENTIFICATION</scope>
</reference>
<evidence type="ECO:0000256" key="6">
    <source>
        <dbReference type="ARBA" id="ARBA00048745"/>
    </source>
</evidence>
<keyword evidence="2" id="KW-0378">Hydrolase</keyword>
<dbReference type="InterPro" id="IPR003010">
    <property type="entry name" value="C-N_Hydrolase"/>
</dbReference>
<dbReference type="InterPro" id="IPR045254">
    <property type="entry name" value="Nit1/2_C-N_Hydrolase"/>
</dbReference>
<comment type="catalytic activity">
    <reaction evidence="3">
        <text>2-oxoglutaramate + H2O = 2-oxoglutarate + NH4(+)</text>
        <dbReference type="Rhea" id="RHEA:32963"/>
        <dbReference type="ChEBI" id="CHEBI:15377"/>
        <dbReference type="ChEBI" id="CHEBI:16769"/>
        <dbReference type="ChEBI" id="CHEBI:16810"/>
        <dbReference type="ChEBI" id="CHEBI:28938"/>
        <dbReference type="EC" id="3.5.1.3"/>
    </reaction>
    <physiologicalReaction direction="left-to-right" evidence="3">
        <dbReference type="Rhea" id="RHEA:32964"/>
    </physiologicalReaction>
</comment>
<dbReference type="CDD" id="cd07572">
    <property type="entry name" value="nit"/>
    <property type="match status" value="1"/>
</dbReference>
<protein>
    <recommendedName>
        <fullName evidence="4">omega-amidase</fullName>
        <ecNumber evidence="4">3.5.1.3</ecNumber>
    </recommendedName>
    <alternativeName>
        <fullName evidence="5">Nitrilase homolog 2</fullName>
    </alternativeName>
</protein>
<dbReference type="AlphaFoldDB" id="A0A671RS52"/>
<dbReference type="PANTHER" id="PTHR23088:SF30">
    <property type="entry name" value="OMEGA-AMIDASE NIT2"/>
    <property type="match status" value="1"/>
</dbReference>
<dbReference type="Proteomes" id="UP000472260">
    <property type="component" value="Unassembled WGS sequence"/>
</dbReference>